<accession>A0A7X2IT44</accession>
<dbReference type="Proteomes" id="UP000446768">
    <property type="component" value="Unassembled WGS sequence"/>
</dbReference>
<keyword evidence="2" id="KW-1185">Reference proteome</keyword>
<reference evidence="1 2" key="1">
    <citation type="submission" date="2019-11" db="EMBL/GenBank/DDBJ databases">
        <title>Novel species isolated from a subtropical stream in China.</title>
        <authorList>
            <person name="Lu H."/>
        </authorList>
    </citation>
    <scope>NUCLEOTIDE SEQUENCE [LARGE SCALE GENOMIC DNA]</scope>
    <source>
        <strain evidence="1 2">FT92W</strain>
    </source>
</reference>
<protein>
    <submittedName>
        <fullName evidence="1">Uncharacterized protein</fullName>
    </submittedName>
</protein>
<gene>
    <name evidence="1" type="ORF">GJ700_27770</name>
</gene>
<name>A0A7X2IT44_9BURK</name>
<dbReference type="RefSeq" id="WP_154380152.1">
    <property type="nucleotide sequence ID" value="NZ_WKJJ01000021.1"/>
</dbReference>
<evidence type="ECO:0000313" key="1">
    <source>
        <dbReference type="EMBL" id="MRV75523.1"/>
    </source>
</evidence>
<organism evidence="1 2">
    <name type="scientific">Pseudoduganella rivuli</name>
    <dbReference type="NCBI Taxonomy" id="2666085"/>
    <lineage>
        <taxon>Bacteria</taxon>
        <taxon>Pseudomonadati</taxon>
        <taxon>Pseudomonadota</taxon>
        <taxon>Betaproteobacteria</taxon>
        <taxon>Burkholderiales</taxon>
        <taxon>Oxalobacteraceae</taxon>
        <taxon>Telluria group</taxon>
        <taxon>Pseudoduganella</taxon>
    </lineage>
</organism>
<dbReference type="AlphaFoldDB" id="A0A7X2IT44"/>
<sequence>MSNRTLIMRMESALAATRAGHSSAKALAETLRGNGKALEAMPYPLIRAIETLAMDLEIVQWHDDDGFAPPLDEVLRSVDAWLAQLPRCE</sequence>
<proteinExistence type="predicted"/>
<evidence type="ECO:0000313" key="2">
    <source>
        <dbReference type="Proteomes" id="UP000446768"/>
    </source>
</evidence>
<dbReference type="EMBL" id="WKJJ01000021">
    <property type="protein sequence ID" value="MRV75523.1"/>
    <property type="molecule type" value="Genomic_DNA"/>
</dbReference>
<comment type="caution">
    <text evidence="1">The sequence shown here is derived from an EMBL/GenBank/DDBJ whole genome shotgun (WGS) entry which is preliminary data.</text>
</comment>